<dbReference type="Proteomes" id="UP000288052">
    <property type="component" value="Unassembled WGS sequence"/>
</dbReference>
<gene>
    <name evidence="1" type="ORF">D2E22_0850</name>
</gene>
<evidence type="ECO:0000313" key="1">
    <source>
        <dbReference type="EMBL" id="RSX48712.1"/>
    </source>
</evidence>
<protein>
    <recommendedName>
        <fullName evidence="3">DUF559 domain-containing protein</fullName>
    </recommendedName>
</protein>
<dbReference type="EMBL" id="QXGI01000003">
    <property type="protein sequence ID" value="RSX48712.1"/>
    <property type="molecule type" value="Genomic_DNA"/>
</dbReference>
<evidence type="ECO:0000313" key="2">
    <source>
        <dbReference type="Proteomes" id="UP000288052"/>
    </source>
</evidence>
<reference evidence="1 2" key="1">
    <citation type="submission" date="2018-09" db="EMBL/GenBank/DDBJ databases">
        <title>Characterization of the phylogenetic diversity of five novel species belonging to the genus Bifidobacterium.</title>
        <authorList>
            <person name="Lugli G.A."/>
            <person name="Duranti S."/>
            <person name="Milani C."/>
        </authorList>
    </citation>
    <scope>NUCLEOTIDE SEQUENCE [LARGE SCALE GENOMIC DNA]</scope>
    <source>
        <strain evidence="1 2">2020B</strain>
    </source>
</reference>
<name>A0A430F7B3_9BIFI</name>
<comment type="caution">
    <text evidence="1">The sequence shown here is derived from an EMBL/GenBank/DDBJ whole genome shotgun (WGS) entry which is preliminary data.</text>
</comment>
<dbReference type="AlphaFoldDB" id="A0A430F7B3"/>
<accession>A0A430F7B3</accession>
<organism evidence="1 2">
    <name type="scientific">Bifidobacterium castoris</name>
    <dbReference type="NCBI Taxonomy" id="2306972"/>
    <lineage>
        <taxon>Bacteria</taxon>
        <taxon>Bacillati</taxon>
        <taxon>Actinomycetota</taxon>
        <taxon>Actinomycetes</taxon>
        <taxon>Bifidobacteriales</taxon>
        <taxon>Bifidobacteriaceae</taxon>
        <taxon>Bifidobacterium</taxon>
    </lineage>
</organism>
<evidence type="ECO:0008006" key="3">
    <source>
        <dbReference type="Google" id="ProtNLM"/>
    </source>
</evidence>
<keyword evidence="2" id="KW-1185">Reference proteome</keyword>
<proteinExistence type="predicted"/>
<sequence length="330" mass="37880">MTSHFETPQERQINQLKTCMQSERHCRRATACIFTLTTALRLLGVDWDPTAAIASRPRLHANMLQIVVNHRNNKGRDRAAQIRPGVTRLSPTAVFVSGVSIETTEIAEGITCTTPAFTWFLFSRFLELEDLVILGDAMMRRKTLHEPLTLNDFTECIARIEHHAHRAGLRPPKGIAQCRKALDLMEERTDSVMESVLRLTLERHGLPRPAVNLPVRLHDGRLIYLDLAFPDAKVAVEYDGEHHREQWELDSLRRFRIEEAGWVYVQVIGIGFITDSDKRRVAELVARHIRERTGEDYLRDTPLALDLVPDKRRKAWRPRRPAPPPTAYDP</sequence>